<proteinExistence type="predicted"/>
<feature type="non-terminal residue" evidence="1">
    <location>
        <position position="1"/>
    </location>
</feature>
<sequence>NKDKDRPNQCVDKSPLLNIYSTQKVRFINHFALNKGKNINGFDFCQGKGSIMRNIGDLKMCKIHMRSPTIYLPNHKVSPWSDLSNSCLFTNQRDEIKIPKDDSVRIHIPVATVQYTCKATNEFIQDVKSVLSISNPSEVKRKLEMTFNYYSNYVVTKATIGGAITIRDWSKISNESKSHLMCYIQWGVDYVKGNALNIFEDVLLDKLPRLETSANIETIKDLYNWFKSLYDCKFLEIISYDEFIPSYELLPEELQQQLRDVIGFKLVESFPRLTLIPNLLTGYDAQDILEWIKLGPLHNLYLCNWVYDNALQHGVMLQRSKLRRGQKAAFKFIKEPRITKVNEIIIVLSQPETDEEAYMLENGIILNDELELDKIGFAEYSSALNVPLEDFKRSKNKHSNAIYCQVIFRAINISFDHSDIKCLQEFTDEINSELCSKEPFKNLCRLLGNDYGHLLPRTFMLGGVLSKKYVTDYNPTNIQKREFIFNGDHPNALQEIENHLKAWNIEYKDIDTSIFLNNRGDPVRRNKIGDWWQTLANNPNDWEVISSENWMPIPNIVFKGENLLQGQDTVVVKFPEPLVDNDYHIVGNV</sequence>
<dbReference type="Proteomes" id="UP000789920">
    <property type="component" value="Unassembled WGS sequence"/>
</dbReference>
<organism evidence="1 2">
    <name type="scientific">Racocetra persica</name>
    <dbReference type="NCBI Taxonomy" id="160502"/>
    <lineage>
        <taxon>Eukaryota</taxon>
        <taxon>Fungi</taxon>
        <taxon>Fungi incertae sedis</taxon>
        <taxon>Mucoromycota</taxon>
        <taxon>Glomeromycotina</taxon>
        <taxon>Glomeromycetes</taxon>
        <taxon>Diversisporales</taxon>
        <taxon>Gigasporaceae</taxon>
        <taxon>Racocetra</taxon>
    </lineage>
</organism>
<dbReference type="EMBL" id="CAJVQC010062147">
    <property type="protein sequence ID" value="CAG8802400.1"/>
    <property type="molecule type" value="Genomic_DNA"/>
</dbReference>
<protein>
    <submittedName>
        <fullName evidence="1">2298_t:CDS:1</fullName>
    </submittedName>
</protein>
<evidence type="ECO:0000313" key="2">
    <source>
        <dbReference type="Proteomes" id="UP000789920"/>
    </source>
</evidence>
<evidence type="ECO:0000313" key="1">
    <source>
        <dbReference type="EMBL" id="CAG8802400.1"/>
    </source>
</evidence>
<gene>
    <name evidence="1" type="ORF">RPERSI_LOCUS21309</name>
</gene>
<accession>A0ACA9RNC3</accession>
<keyword evidence="2" id="KW-1185">Reference proteome</keyword>
<feature type="non-terminal residue" evidence="1">
    <location>
        <position position="589"/>
    </location>
</feature>
<reference evidence="1" key="1">
    <citation type="submission" date="2021-06" db="EMBL/GenBank/DDBJ databases">
        <authorList>
            <person name="Kallberg Y."/>
            <person name="Tangrot J."/>
            <person name="Rosling A."/>
        </authorList>
    </citation>
    <scope>NUCLEOTIDE SEQUENCE</scope>
    <source>
        <strain evidence="1">MA461A</strain>
    </source>
</reference>
<name>A0ACA9RNC3_9GLOM</name>
<comment type="caution">
    <text evidence="1">The sequence shown here is derived from an EMBL/GenBank/DDBJ whole genome shotgun (WGS) entry which is preliminary data.</text>
</comment>